<keyword evidence="2" id="KW-1185">Reference proteome</keyword>
<sequence>MGDCVLDLCCGSGDLAFLLSEKVGSNGGKVGNLDFSKEQLFMASSRRHLLAKVYCKSIEARQLICPSKIITLMLFPQVIGFENVVDKRKSLQEMFRVLRPGKEVEEHALEAGFCTSTL</sequence>
<evidence type="ECO:0008006" key="3">
    <source>
        <dbReference type="Google" id="ProtNLM"/>
    </source>
</evidence>
<comment type="caution">
    <text evidence="1">The sequence shown here is derived from an EMBL/GenBank/DDBJ whole genome shotgun (WGS) entry which is preliminary data.</text>
</comment>
<accession>A0A8X8CCJ9</accession>
<name>A0A8X8CCJ9_POPTO</name>
<evidence type="ECO:0000313" key="1">
    <source>
        <dbReference type="EMBL" id="KAG6757131.1"/>
    </source>
</evidence>
<organism evidence="1 2">
    <name type="scientific">Populus tomentosa</name>
    <name type="common">Chinese white poplar</name>
    <dbReference type="NCBI Taxonomy" id="118781"/>
    <lineage>
        <taxon>Eukaryota</taxon>
        <taxon>Viridiplantae</taxon>
        <taxon>Streptophyta</taxon>
        <taxon>Embryophyta</taxon>
        <taxon>Tracheophyta</taxon>
        <taxon>Spermatophyta</taxon>
        <taxon>Magnoliopsida</taxon>
        <taxon>eudicotyledons</taxon>
        <taxon>Gunneridae</taxon>
        <taxon>Pentapetalae</taxon>
        <taxon>rosids</taxon>
        <taxon>fabids</taxon>
        <taxon>Malpighiales</taxon>
        <taxon>Salicaceae</taxon>
        <taxon>Saliceae</taxon>
        <taxon>Populus</taxon>
    </lineage>
</organism>
<dbReference type="OrthoDB" id="1733714at2759"/>
<evidence type="ECO:0000313" key="2">
    <source>
        <dbReference type="Proteomes" id="UP000886885"/>
    </source>
</evidence>
<dbReference type="AlphaFoldDB" id="A0A8X8CCJ9"/>
<dbReference type="Pfam" id="PF01209">
    <property type="entry name" value="Ubie_methyltran"/>
    <property type="match status" value="1"/>
</dbReference>
<dbReference type="Proteomes" id="UP000886885">
    <property type="component" value="Chromosome 10D"/>
</dbReference>
<protein>
    <recommendedName>
        <fullName evidence="3">Methyltransferase domain-containing protein</fullName>
    </recommendedName>
</protein>
<reference evidence="1" key="1">
    <citation type="journal article" date="2020" name="bioRxiv">
        <title>Hybrid origin of Populus tomentosa Carr. identified through genome sequencing and phylogenomic analysis.</title>
        <authorList>
            <person name="An X."/>
            <person name="Gao K."/>
            <person name="Chen Z."/>
            <person name="Li J."/>
            <person name="Yang X."/>
            <person name="Yang X."/>
            <person name="Zhou J."/>
            <person name="Guo T."/>
            <person name="Zhao T."/>
            <person name="Huang S."/>
            <person name="Miao D."/>
            <person name="Khan W.U."/>
            <person name="Rao P."/>
            <person name="Ye M."/>
            <person name="Lei B."/>
            <person name="Liao W."/>
            <person name="Wang J."/>
            <person name="Ji L."/>
            <person name="Li Y."/>
            <person name="Guo B."/>
            <person name="Mustafa N.S."/>
            <person name="Li S."/>
            <person name="Yun Q."/>
            <person name="Keller S.R."/>
            <person name="Mao J."/>
            <person name="Zhang R."/>
            <person name="Strauss S.H."/>
        </authorList>
    </citation>
    <scope>NUCLEOTIDE SEQUENCE</scope>
    <source>
        <strain evidence="1">GM15</strain>
        <tissue evidence="1">Leaf</tissue>
    </source>
</reference>
<proteinExistence type="predicted"/>
<dbReference type="EMBL" id="JAAWWB010000020">
    <property type="protein sequence ID" value="KAG6757131.1"/>
    <property type="molecule type" value="Genomic_DNA"/>
</dbReference>
<gene>
    <name evidence="1" type="ORF">POTOM_037433</name>
</gene>